<reference evidence="4" key="1">
    <citation type="submission" date="2017-11" db="EMBL/GenBank/DDBJ databases">
        <authorList>
            <person name="Lima N.C."/>
            <person name="Parody-Merino A.M."/>
            <person name="Battley P.F."/>
            <person name="Fidler A.E."/>
            <person name="Prosdocimi F."/>
        </authorList>
    </citation>
    <scope>NUCLEOTIDE SEQUENCE [LARGE SCALE GENOMIC DNA]</scope>
</reference>
<accession>A0A2I0T714</accession>
<dbReference type="EMBL" id="KZ516651">
    <property type="protein sequence ID" value="PKU29601.1"/>
    <property type="molecule type" value="Genomic_DNA"/>
</dbReference>
<evidence type="ECO:0000259" key="2">
    <source>
        <dbReference type="Pfam" id="PF02093"/>
    </source>
</evidence>
<gene>
    <name evidence="3" type="ORF">llap_20095</name>
</gene>
<feature type="region of interest" description="Disordered" evidence="1">
    <location>
        <begin position="1"/>
        <end position="25"/>
    </location>
</feature>
<proteinExistence type="predicted"/>
<dbReference type="Pfam" id="PF02093">
    <property type="entry name" value="Gag_p30"/>
    <property type="match status" value="1"/>
</dbReference>
<dbReference type="InterPro" id="IPR050462">
    <property type="entry name" value="Retroviral_Gag-Pol_poly"/>
</dbReference>
<name>A0A2I0T714_LIMLA</name>
<dbReference type="PANTHER" id="PTHR33166">
    <property type="entry name" value="GAG_P30 DOMAIN-CONTAINING PROTEIN"/>
    <property type="match status" value="1"/>
</dbReference>
<evidence type="ECO:0000313" key="3">
    <source>
        <dbReference type="EMBL" id="PKU29601.1"/>
    </source>
</evidence>
<evidence type="ECO:0000313" key="4">
    <source>
        <dbReference type="Proteomes" id="UP000233556"/>
    </source>
</evidence>
<dbReference type="AlphaFoldDB" id="A0A2I0T714"/>
<dbReference type="GO" id="GO:0019068">
    <property type="term" value="P:virion assembly"/>
    <property type="evidence" value="ECO:0007669"/>
    <property type="project" value="InterPro"/>
</dbReference>
<evidence type="ECO:0000256" key="1">
    <source>
        <dbReference type="SAM" id="MobiDB-lite"/>
    </source>
</evidence>
<protein>
    <submittedName>
        <fullName evidence="3">Retroviral gag protein</fullName>
    </submittedName>
</protein>
<dbReference type="InterPro" id="IPR003036">
    <property type="entry name" value="Gag_P30"/>
</dbReference>
<dbReference type="OrthoDB" id="9422159at2759"/>
<keyword evidence="4" id="KW-1185">Reference proteome</keyword>
<dbReference type="Gene3D" id="1.10.375.10">
    <property type="entry name" value="Human Immunodeficiency Virus Type 1 Capsid Protein"/>
    <property type="match status" value="1"/>
</dbReference>
<dbReference type="InterPro" id="IPR008919">
    <property type="entry name" value="Retrov_capsid_N"/>
</dbReference>
<sequence length="142" mass="16133">MAGQVPDVNNCLPEEDPEWDPNTSRGLQRVKEYQKLILYGIQHGVEKCTNLPKLYEVMQGDKETPAAFYERLCEVAQKWRDLDPEGAGNVKLFNMLSIGQMAADIREKLQKVDGADGMTISQLLSIVSEVYNSWNEAEKREK</sequence>
<organism evidence="3 4">
    <name type="scientific">Limosa lapponica baueri</name>
    <dbReference type="NCBI Taxonomy" id="1758121"/>
    <lineage>
        <taxon>Eukaryota</taxon>
        <taxon>Metazoa</taxon>
        <taxon>Chordata</taxon>
        <taxon>Craniata</taxon>
        <taxon>Vertebrata</taxon>
        <taxon>Euteleostomi</taxon>
        <taxon>Archelosauria</taxon>
        <taxon>Archosauria</taxon>
        <taxon>Dinosauria</taxon>
        <taxon>Saurischia</taxon>
        <taxon>Theropoda</taxon>
        <taxon>Coelurosauria</taxon>
        <taxon>Aves</taxon>
        <taxon>Neognathae</taxon>
        <taxon>Neoaves</taxon>
        <taxon>Charadriiformes</taxon>
        <taxon>Scolopacidae</taxon>
        <taxon>Limosa</taxon>
    </lineage>
</organism>
<dbReference type="Proteomes" id="UP000233556">
    <property type="component" value="Unassembled WGS sequence"/>
</dbReference>
<reference evidence="4" key="2">
    <citation type="submission" date="2017-12" db="EMBL/GenBank/DDBJ databases">
        <title>Genome sequence of the Bar-tailed Godwit (Limosa lapponica baueri).</title>
        <authorList>
            <person name="Lima N.C.B."/>
            <person name="Parody-Merino A.M."/>
            <person name="Battley P.F."/>
            <person name="Fidler A.E."/>
            <person name="Prosdocimi F."/>
        </authorList>
    </citation>
    <scope>NUCLEOTIDE SEQUENCE [LARGE SCALE GENOMIC DNA]</scope>
</reference>
<feature type="domain" description="Core shell protein Gag P30" evidence="2">
    <location>
        <begin position="4"/>
        <end position="132"/>
    </location>
</feature>